<dbReference type="RefSeq" id="WP_281899730.1">
    <property type="nucleotide sequence ID" value="NZ_BSDI01000028.1"/>
</dbReference>
<comment type="caution">
    <text evidence="4">The sequence shown here is derived from an EMBL/GenBank/DDBJ whole genome shotgun (WGS) entry which is preliminary data.</text>
</comment>
<feature type="domain" description="HD" evidence="3">
    <location>
        <begin position="23"/>
        <end position="173"/>
    </location>
</feature>
<evidence type="ECO:0000259" key="3">
    <source>
        <dbReference type="Pfam" id="PF13023"/>
    </source>
</evidence>
<dbReference type="PANTHER" id="PTHR11845">
    <property type="entry name" value="5'-DEOXYNUCLEOTIDASE HDDC2"/>
    <property type="match status" value="1"/>
</dbReference>
<dbReference type="Pfam" id="PF13023">
    <property type="entry name" value="HD_3"/>
    <property type="match status" value="1"/>
</dbReference>
<dbReference type="EMBL" id="BSDI01000028">
    <property type="protein sequence ID" value="GLH99811.1"/>
    <property type="molecule type" value="Genomic_DNA"/>
</dbReference>
<dbReference type="InterPro" id="IPR039356">
    <property type="entry name" value="YfbR/HDDC2"/>
</dbReference>
<protein>
    <submittedName>
        <fullName evidence="4">Hydrolase</fullName>
    </submittedName>
</protein>
<sequence length="200" mass="22370">MSESTQSSAVELPEELRFVLDLDALKDLERQNPLTVGSRRERVAEHSWHVAIAALLLQDFADEDIDLGHAVLLAVVHDVVERFVGDTFAFGDGKAGQHEREHTAMKRLRESTDAKAIQRLVDCWQEYEAQETATARFVKGLDALLPIAQNFSNPEQSSWVAHRVAAEKVRTRLRSHGAAGRLREIAEQMISSAQARGYLT</sequence>
<dbReference type="Gene3D" id="1.10.3210.10">
    <property type="entry name" value="Hypothetical protein af1432"/>
    <property type="match status" value="1"/>
</dbReference>
<dbReference type="Proteomes" id="UP001144280">
    <property type="component" value="Unassembled WGS sequence"/>
</dbReference>
<evidence type="ECO:0000313" key="5">
    <source>
        <dbReference type="Proteomes" id="UP001144280"/>
    </source>
</evidence>
<dbReference type="SUPFAM" id="SSF109604">
    <property type="entry name" value="HD-domain/PDEase-like"/>
    <property type="match status" value="1"/>
</dbReference>
<dbReference type="GO" id="GO:0016787">
    <property type="term" value="F:hydrolase activity"/>
    <property type="evidence" value="ECO:0007669"/>
    <property type="project" value="UniProtKB-KW"/>
</dbReference>
<gene>
    <name evidence="4" type="ORF">Pa4123_50880</name>
</gene>
<proteinExistence type="predicted"/>
<reference evidence="4" key="1">
    <citation type="submission" date="2022-12" db="EMBL/GenBank/DDBJ databases">
        <title>New Phytohabitans aurantiacus sp. RD004123 nov., an actinomycete isolated from soil.</title>
        <authorList>
            <person name="Triningsih D.W."/>
            <person name="Harunari E."/>
            <person name="Igarashi Y."/>
        </authorList>
    </citation>
    <scope>NUCLEOTIDE SEQUENCE</scope>
    <source>
        <strain evidence="4">RD004123</strain>
    </source>
</reference>
<evidence type="ECO:0000256" key="1">
    <source>
        <dbReference type="ARBA" id="ARBA00022723"/>
    </source>
</evidence>
<evidence type="ECO:0000313" key="4">
    <source>
        <dbReference type="EMBL" id="GLH99811.1"/>
    </source>
</evidence>
<accession>A0ABQ5R0V9</accession>
<dbReference type="PANTHER" id="PTHR11845:SF13">
    <property type="entry name" value="5'-DEOXYNUCLEOTIDASE HDDC2"/>
    <property type="match status" value="1"/>
</dbReference>
<name>A0ABQ5R0V9_9ACTN</name>
<dbReference type="InterPro" id="IPR006674">
    <property type="entry name" value="HD_domain"/>
</dbReference>
<keyword evidence="1" id="KW-0479">Metal-binding</keyword>
<evidence type="ECO:0000256" key="2">
    <source>
        <dbReference type="ARBA" id="ARBA00022801"/>
    </source>
</evidence>
<keyword evidence="5" id="KW-1185">Reference proteome</keyword>
<organism evidence="4 5">
    <name type="scientific">Phytohabitans aurantiacus</name>
    <dbReference type="NCBI Taxonomy" id="3016789"/>
    <lineage>
        <taxon>Bacteria</taxon>
        <taxon>Bacillati</taxon>
        <taxon>Actinomycetota</taxon>
        <taxon>Actinomycetes</taxon>
        <taxon>Micromonosporales</taxon>
        <taxon>Micromonosporaceae</taxon>
    </lineage>
</organism>
<keyword evidence="2 4" id="KW-0378">Hydrolase</keyword>